<dbReference type="SUPFAM" id="SSF50249">
    <property type="entry name" value="Nucleic acid-binding proteins"/>
    <property type="match status" value="1"/>
</dbReference>
<dbReference type="GO" id="GO:0003697">
    <property type="term" value="F:single-stranded DNA binding"/>
    <property type="evidence" value="ECO:0007669"/>
    <property type="project" value="InterPro"/>
</dbReference>
<dbReference type="EMBL" id="JABGBO010000003">
    <property type="protein sequence ID" value="NOL49205.1"/>
    <property type="molecule type" value="Genomic_DNA"/>
</dbReference>
<proteinExistence type="predicted"/>
<name>A0A7Y4L913_9BURK</name>
<dbReference type="AlphaFoldDB" id="A0A7Y4L913"/>
<evidence type="ECO:0000256" key="2">
    <source>
        <dbReference type="PROSITE-ProRule" id="PRU00252"/>
    </source>
</evidence>
<accession>A0A7Y4L913</accession>
<evidence type="ECO:0000256" key="1">
    <source>
        <dbReference type="ARBA" id="ARBA00023125"/>
    </source>
</evidence>
<dbReference type="Proteomes" id="UP000541421">
    <property type="component" value="Unassembled WGS sequence"/>
</dbReference>
<evidence type="ECO:0000313" key="3">
    <source>
        <dbReference type="EMBL" id="NOL49205.1"/>
    </source>
</evidence>
<dbReference type="Pfam" id="PF00436">
    <property type="entry name" value="SSB"/>
    <property type="match status" value="1"/>
</dbReference>
<keyword evidence="4" id="KW-1185">Reference proteome</keyword>
<sequence>MIEALLHGKIARTPEQRQAKNGNTFTVSSMTVSSNNDLIFVSVIAFDDEVQADLLQLTKGDKASVSGTLKS</sequence>
<reference evidence="3 4" key="1">
    <citation type="submission" date="2020-05" db="EMBL/GenBank/DDBJ databases">
        <authorList>
            <person name="Niu N."/>
        </authorList>
    </citation>
    <scope>NUCLEOTIDE SEQUENCE [LARGE SCALE GENOMIC DNA]</scope>
    <source>
        <strain evidence="3 4">LMG10982</strain>
    </source>
</reference>
<dbReference type="Gene3D" id="2.40.50.140">
    <property type="entry name" value="Nucleic acid-binding proteins"/>
    <property type="match status" value="1"/>
</dbReference>
<dbReference type="InterPro" id="IPR000424">
    <property type="entry name" value="Primosome_PriB/ssb"/>
</dbReference>
<organism evidence="3 4">
    <name type="scientific">Pelistega europaea</name>
    <dbReference type="NCBI Taxonomy" id="106147"/>
    <lineage>
        <taxon>Bacteria</taxon>
        <taxon>Pseudomonadati</taxon>
        <taxon>Pseudomonadota</taxon>
        <taxon>Betaproteobacteria</taxon>
        <taxon>Burkholderiales</taxon>
        <taxon>Alcaligenaceae</taxon>
        <taxon>Pelistega</taxon>
    </lineage>
</organism>
<comment type="caution">
    <text evidence="3">The sequence shown here is derived from an EMBL/GenBank/DDBJ whole genome shotgun (WGS) entry which is preliminary data.</text>
</comment>
<keyword evidence="1 2" id="KW-0238">DNA-binding</keyword>
<evidence type="ECO:0000313" key="4">
    <source>
        <dbReference type="Proteomes" id="UP000541421"/>
    </source>
</evidence>
<dbReference type="InterPro" id="IPR012340">
    <property type="entry name" value="NA-bd_OB-fold"/>
</dbReference>
<protein>
    <submittedName>
        <fullName evidence="3">Single-stranded DNA-binding protein</fullName>
    </submittedName>
</protein>
<dbReference type="RefSeq" id="WP_171588177.1">
    <property type="nucleotide sequence ID" value="NZ_JABGBO010000003.1"/>
</dbReference>
<gene>
    <name evidence="3" type="ORF">HKX40_03470</name>
</gene>
<dbReference type="PROSITE" id="PS50935">
    <property type="entry name" value="SSB"/>
    <property type="match status" value="1"/>
</dbReference>